<dbReference type="Gene3D" id="1.25.40.10">
    <property type="entry name" value="Tetratricopeptide repeat domain"/>
    <property type="match status" value="1"/>
</dbReference>
<evidence type="ECO:0000313" key="2">
    <source>
        <dbReference type="Proteomes" id="UP000288804"/>
    </source>
</evidence>
<name>A0ABX5R588_9GAMM</name>
<sequence>MNKKFSISTSVLFFTLFLSGCTYNKNISDKEYYYRESILLKANNHHGLINLYRDRLKLKEDDSTRLKLANSYYLTGDIKSSLYYLHPISHMQNASVHMLQAKNFISNNDNVAARMAVNRLLAISPNNAEAHNLNGIIFANEGDIKKAETAIEQSRALFISDEIAMNNLAVVAILDERYADAVRILFPDYLAGGRENLMLHNLVFSLVKLDDKQYAKKIISAEKMAKDPDELILALSQVSGPYQDKFAAKAQ</sequence>
<protein>
    <submittedName>
        <fullName evidence="1">Tight adherance operon protein</fullName>
    </submittedName>
</protein>
<dbReference type="EMBL" id="CP032487">
    <property type="protein sequence ID" value="QAX80481.1"/>
    <property type="molecule type" value="Genomic_DNA"/>
</dbReference>
<gene>
    <name evidence="1" type="ORF">D5F51_19310</name>
</gene>
<reference evidence="2" key="1">
    <citation type="submission" date="2018-09" db="EMBL/GenBank/DDBJ databases">
        <title>Yersinia hibernicus sp. nov.</title>
        <authorList>
            <person name="Nguyen S.V."/>
            <person name="Mundanda D.M."/>
            <person name="Anes J."/>
            <person name="Fanning S."/>
        </authorList>
    </citation>
    <scope>NUCLEOTIDE SEQUENCE [LARGE SCALE GENOMIC DNA]</scope>
    <source>
        <strain evidence="2">CFS1934</strain>
    </source>
</reference>
<accession>A0ABX5R588</accession>
<evidence type="ECO:0000313" key="1">
    <source>
        <dbReference type="EMBL" id="QAX80481.1"/>
    </source>
</evidence>
<proteinExistence type="predicted"/>
<keyword evidence="2" id="KW-1185">Reference proteome</keyword>
<dbReference type="RefSeq" id="WP_129198541.1">
    <property type="nucleotide sequence ID" value="NZ_CABHXI010000117.1"/>
</dbReference>
<dbReference type="Proteomes" id="UP000288804">
    <property type="component" value="Chromosome"/>
</dbReference>
<organism evidence="1 2">
    <name type="scientific">Yersinia hibernica</name>
    <dbReference type="NCBI Taxonomy" id="2339259"/>
    <lineage>
        <taxon>Bacteria</taxon>
        <taxon>Pseudomonadati</taxon>
        <taxon>Pseudomonadota</taxon>
        <taxon>Gammaproteobacteria</taxon>
        <taxon>Enterobacterales</taxon>
        <taxon>Yersiniaceae</taxon>
        <taxon>Yersinia</taxon>
    </lineage>
</organism>
<dbReference type="SUPFAM" id="SSF48452">
    <property type="entry name" value="TPR-like"/>
    <property type="match status" value="1"/>
</dbReference>
<dbReference type="InterPro" id="IPR011990">
    <property type="entry name" value="TPR-like_helical_dom_sf"/>
</dbReference>
<dbReference type="PROSITE" id="PS51257">
    <property type="entry name" value="PROKAR_LIPOPROTEIN"/>
    <property type="match status" value="1"/>
</dbReference>